<accession>A0A510JC80</accession>
<dbReference type="STRING" id="714315.GCA_000516535_01863"/>
<dbReference type="RefSeq" id="WP_081724207.1">
    <property type="nucleotide sequence ID" value="NZ_AP019822.1"/>
</dbReference>
<evidence type="ECO:0000313" key="3">
    <source>
        <dbReference type="Proteomes" id="UP000321606"/>
    </source>
</evidence>
<dbReference type="InterPro" id="IPR029501">
    <property type="entry name" value="EndoU_bac"/>
</dbReference>
<dbReference type="Pfam" id="PF14436">
    <property type="entry name" value="EndoU_bacteria"/>
    <property type="match status" value="1"/>
</dbReference>
<protein>
    <recommendedName>
        <fullName evidence="1">Bacterial EndoU nuclease domain-containing protein</fullName>
    </recommendedName>
</protein>
<dbReference type="AlphaFoldDB" id="A0A510JC80"/>
<name>A0A510JC80_9FUSO</name>
<dbReference type="KEGG" id="lgo:JCM16774_1856"/>
<evidence type="ECO:0000259" key="1">
    <source>
        <dbReference type="Pfam" id="PF14436"/>
    </source>
</evidence>
<gene>
    <name evidence="2" type="ORF">JCM16774_1856</name>
</gene>
<dbReference type="GO" id="GO:0004519">
    <property type="term" value="F:endonuclease activity"/>
    <property type="evidence" value="ECO:0007669"/>
    <property type="project" value="InterPro"/>
</dbReference>
<dbReference type="OrthoDB" id="2664633at2"/>
<sequence length="132" mass="15040">MSLVSEKRGKRVLGRFISLSNQIIGGHTAFGNVIEREIIRTYPTGTYDAEIFMQDPNNPSNLLQKTNNNGISTMFPRDWTPNRVKVEVDFSYKNKVYFYDNRGILKWKGITPSGVNVEGYTTPNVTVYPKSE</sequence>
<reference evidence="2 3" key="1">
    <citation type="submission" date="2019-07" db="EMBL/GenBank/DDBJ databases">
        <title>Complete Genome Sequence of Leptotrichia goodfellowii Strain JCM 16774.</title>
        <authorList>
            <person name="Watanabe S."/>
            <person name="Cui L."/>
        </authorList>
    </citation>
    <scope>NUCLEOTIDE SEQUENCE [LARGE SCALE GENOMIC DNA]</scope>
    <source>
        <strain evidence="2 3">JCM16774</strain>
    </source>
</reference>
<evidence type="ECO:0000313" key="2">
    <source>
        <dbReference type="EMBL" id="BBM36910.1"/>
    </source>
</evidence>
<proteinExistence type="predicted"/>
<dbReference type="EMBL" id="AP019822">
    <property type="protein sequence ID" value="BBM36910.1"/>
    <property type="molecule type" value="Genomic_DNA"/>
</dbReference>
<organism evidence="2 3">
    <name type="scientific">Pseudoleptotrichia goodfellowii</name>
    <dbReference type="NCBI Taxonomy" id="157692"/>
    <lineage>
        <taxon>Bacteria</taxon>
        <taxon>Fusobacteriati</taxon>
        <taxon>Fusobacteriota</taxon>
        <taxon>Fusobacteriia</taxon>
        <taxon>Fusobacteriales</taxon>
        <taxon>Leptotrichiaceae</taxon>
        <taxon>Pseudoleptotrichia</taxon>
    </lineage>
</organism>
<feature type="domain" description="Bacterial EndoU nuclease" evidence="1">
    <location>
        <begin position="21"/>
        <end position="130"/>
    </location>
</feature>
<dbReference type="Proteomes" id="UP000321606">
    <property type="component" value="Chromosome"/>
</dbReference>